<feature type="region of interest" description="Disordered" evidence="1">
    <location>
        <begin position="40"/>
        <end position="67"/>
    </location>
</feature>
<dbReference type="EMBL" id="MU001498">
    <property type="protein sequence ID" value="KAF2446578.1"/>
    <property type="molecule type" value="Genomic_DNA"/>
</dbReference>
<proteinExistence type="predicted"/>
<feature type="compositionally biased region" description="Basic and acidic residues" evidence="1">
    <location>
        <begin position="58"/>
        <end position="67"/>
    </location>
</feature>
<organism evidence="2 3">
    <name type="scientific">Karstenula rhodostoma CBS 690.94</name>
    <dbReference type="NCBI Taxonomy" id="1392251"/>
    <lineage>
        <taxon>Eukaryota</taxon>
        <taxon>Fungi</taxon>
        <taxon>Dikarya</taxon>
        <taxon>Ascomycota</taxon>
        <taxon>Pezizomycotina</taxon>
        <taxon>Dothideomycetes</taxon>
        <taxon>Pleosporomycetidae</taxon>
        <taxon>Pleosporales</taxon>
        <taxon>Massarineae</taxon>
        <taxon>Didymosphaeriaceae</taxon>
        <taxon>Karstenula</taxon>
    </lineage>
</organism>
<protein>
    <recommendedName>
        <fullName evidence="4">Major facilitator superfamily (MFS) profile domain-containing protein</fullName>
    </recommendedName>
</protein>
<reference evidence="2" key="1">
    <citation type="journal article" date="2020" name="Stud. Mycol.">
        <title>101 Dothideomycetes genomes: a test case for predicting lifestyles and emergence of pathogens.</title>
        <authorList>
            <person name="Haridas S."/>
            <person name="Albert R."/>
            <person name="Binder M."/>
            <person name="Bloem J."/>
            <person name="Labutti K."/>
            <person name="Salamov A."/>
            <person name="Andreopoulos B."/>
            <person name="Baker S."/>
            <person name="Barry K."/>
            <person name="Bills G."/>
            <person name="Bluhm B."/>
            <person name="Cannon C."/>
            <person name="Castanera R."/>
            <person name="Culley D."/>
            <person name="Daum C."/>
            <person name="Ezra D."/>
            <person name="Gonzalez J."/>
            <person name="Henrissat B."/>
            <person name="Kuo A."/>
            <person name="Liang C."/>
            <person name="Lipzen A."/>
            <person name="Lutzoni F."/>
            <person name="Magnuson J."/>
            <person name="Mondo S."/>
            <person name="Nolan M."/>
            <person name="Ohm R."/>
            <person name="Pangilinan J."/>
            <person name="Park H.-J."/>
            <person name="Ramirez L."/>
            <person name="Alfaro M."/>
            <person name="Sun H."/>
            <person name="Tritt A."/>
            <person name="Yoshinaga Y."/>
            <person name="Zwiers L.-H."/>
            <person name="Turgeon B."/>
            <person name="Goodwin S."/>
            <person name="Spatafora J."/>
            <person name="Crous P."/>
            <person name="Grigoriev I."/>
        </authorList>
    </citation>
    <scope>NUCLEOTIDE SEQUENCE</scope>
    <source>
        <strain evidence="2">CBS 690.94</strain>
    </source>
</reference>
<dbReference type="AlphaFoldDB" id="A0A9P4PNN3"/>
<evidence type="ECO:0000313" key="3">
    <source>
        <dbReference type="Proteomes" id="UP000799764"/>
    </source>
</evidence>
<dbReference type="Proteomes" id="UP000799764">
    <property type="component" value="Unassembled WGS sequence"/>
</dbReference>
<evidence type="ECO:0008006" key="4">
    <source>
        <dbReference type="Google" id="ProtNLM"/>
    </source>
</evidence>
<name>A0A9P4PNN3_9PLEO</name>
<evidence type="ECO:0000313" key="2">
    <source>
        <dbReference type="EMBL" id="KAF2446578.1"/>
    </source>
</evidence>
<comment type="caution">
    <text evidence="2">The sequence shown here is derived from an EMBL/GenBank/DDBJ whole genome shotgun (WGS) entry which is preliminary data.</text>
</comment>
<gene>
    <name evidence="2" type="ORF">P171DRAFT_483912</name>
</gene>
<keyword evidence="3" id="KW-1185">Reference proteome</keyword>
<evidence type="ECO:0000256" key="1">
    <source>
        <dbReference type="SAM" id="MobiDB-lite"/>
    </source>
</evidence>
<dbReference type="OrthoDB" id="2416295at2759"/>
<sequence length="166" mass="18061">MPPPLPWIPRRTVLSWRDLTSTSSTLYSPPTLDKNMASVGVGQAAHTKEEQEQSAQAAHDEAVREDAQVEETYPHGSCLASLTVSLMLSALMVALDTNVIGTAIPTMTTQWNSLNDVGWYAFLIDSRLTKSPNPTLSKGSSRAQDFSQVLISFFGDALLERSGAQH</sequence>
<accession>A0A9P4PNN3</accession>